<evidence type="ECO:0000256" key="1">
    <source>
        <dbReference type="SAM" id="MobiDB-lite"/>
    </source>
</evidence>
<dbReference type="Proteomes" id="UP000015105">
    <property type="component" value="Chromosome 1D"/>
</dbReference>
<accession>A0A452YSR6</accession>
<reference evidence="3" key="1">
    <citation type="journal article" date="2014" name="Science">
        <title>Ancient hybridizations among the ancestral genomes of bread wheat.</title>
        <authorList>
            <consortium name="International Wheat Genome Sequencing Consortium,"/>
            <person name="Marcussen T."/>
            <person name="Sandve S.R."/>
            <person name="Heier L."/>
            <person name="Spannagl M."/>
            <person name="Pfeifer M."/>
            <person name="Jakobsen K.S."/>
            <person name="Wulff B.B."/>
            <person name="Steuernagel B."/>
            <person name="Mayer K.F."/>
            <person name="Olsen O.A."/>
        </authorList>
    </citation>
    <scope>NUCLEOTIDE SEQUENCE [LARGE SCALE GENOMIC DNA]</scope>
    <source>
        <strain evidence="3">cv. AL8/78</strain>
    </source>
</reference>
<dbReference type="EnsemblPlants" id="AET1Gv20522700.2">
    <property type="protein sequence ID" value="AET1Gv20522700.2"/>
    <property type="gene ID" value="AET1Gv20522700"/>
</dbReference>
<evidence type="ECO:0000313" key="3">
    <source>
        <dbReference type="Proteomes" id="UP000015105"/>
    </source>
</evidence>
<proteinExistence type="predicted"/>
<dbReference type="InterPro" id="IPR036047">
    <property type="entry name" value="F-box-like_dom_sf"/>
</dbReference>
<reference evidence="2" key="3">
    <citation type="journal article" date="2017" name="Nature">
        <title>Genome sequence of the progenitor of the wheat D genome Aegilops tauschii.</title>
        <authorList>
            <person name="Luo M.C."/>
            <person name="Gu Y.Q."/>
            <person name="Puiu D."/>
            <person name="Wang H."/>
            <person name="Twardziok S.O."/>
            <person name="Deal K.R."/>
            <person name="Huo N."/>
            <person name="Zhu T."/>
            <person name="Wang L."/>
            <person name="Wang Y."/>
            <person name="McGuire P.E."/>
            <person name="Liu S."/>
            <person name="Long H."/>
            <person name="Ramasamy R.K."/>
            <person name="Rodriguez J.C."/>
            <person name="Van S.L."/>
            <person name="Yuan L."/>
            <person name="Wang Z."/>
            <person name="Xia Z."/>
            <person name="Xiao L."/>
            <person name="Anderson O.D."/>
            <person name="Ouyang S."/>
            <person name="Liang Y."/>
            <person name="Zimin A.V."/>
            <person name="Pertea G."/>
            <person name="Qi P."/>
            <person name="Bennetzen J.L."/>
            <person name="Dai X."/>
            <person name="Dawson M.W."/>
            <person name="Muller H.G."/>
            <person name="Kugler K."/>
            <person name="Rivarola-Duarte L."/>
            <person name="Spannagl M."/>
            <person name="Mayer K.F.X."/>
            <person name="Lu F.H."/>
            <person name="Bevan M.W."/>
            <person name="Leroy P."/>
            <person name="Li P."/>
            <person name="You F.M."/>
            <person name="Sun Q."/>
            <person name="Liu Z."/>
            <person name="Lyons E."/>
            <person name="Wicker T."/>
            <person name="Salzberg S.L."/>
            <person name="Devos K.M."/>
            <person name="Dvorak J."/>
        </authorList>
    </citation>
    <scope>NUCLEOTIDE SEQUENCE [LARGE SCALE GENOMIC DNA]</scope>
    <source>
        <strain evidence="2">cv. AL8/78</strain>
    </source>
</reference>
<keyword evidence="3" id="KW-1185">Reference proteome</keyword>
<dbReference type="AlphaFoldDB" id="A0A452YSR6"/>
<evidence type="ECO:0008006" key="4">
    <source>
        <dbReference type="Google" id="ProtNLM"/>
    </source>
</evidence>
<reference evidence="2" key="4">
    <citation type="submission" date="2019-03" db="UniProtKB">
        <authorList>
            <consortium name="EnsemblPlants"/>
        </authorList>
    </citation>
    <scope>IDENTIFICATION</scope>
</reference>
<protein>
    <recommendedName>
        <fullName evidence="4">F-box domain-containing protein</fullName>
    </recommendedName>
</protein>
<reference evidence="3" key="2">
    <citation type="journal article" date="2017" name="Nat. Plants">
        <title>The Aegilops tauschii genome reveals multiple impacts of transposons.</title>
        <authorList>
            <person name="Zhao G."/>
            <person name="Zou C."/>
            <person name="Li K."/>
            <person name="Wang K."/>
            <person name="Li T."/>
            <person name="Gao L."/>
            <person name="Zhang X."/>
            <person name="Wang H."/>
            <person name="Yang Z."/>
            <person name="Liu X."/>
            <person name="Jiang W."/>
            <person name="Mao L."/>
            <person name="Kong X."/>
            <person name="Jiao Y."/>
            <person name="Jia J."/>
        </authorList>
    </citation>
    <scope>NUCLEOTIDE SEQUENCE [LARGE SCALE GENOMIC DNA]</scope>
    <source>
        <strain evidence="3">cv. AL8/78</strain>
    </source>
</reference>
<organism evidence="2 3">
    <name type="scientific">Aegilops tauschii subsp. strangulata</name>
    <name type="common">Goatgrass</name>
    <dbReference type="NCBI Taxonomy" id="200361"/>
    <lineage>
        <taxon>Eukaryota</taxon>
        <taxon>Viridiplantae</taxon>
        <taxon>Streptophyta</taxon>
        <taxon>Embryophyta</taxon>
        <taxon>Tracheophyta</taxon>
        <taxon>Spermatophyta</taxon>
        <taxon>Magnoliopsida</taxon>
        <taxon>Liliopsida</taxon>
        <taxon>Poales</taxon>
        <taxon>Poaceae</taxon>
        <taxon>BOP clade</taxon>
        <taxon>Pooideae</taxon>
        <taxon>Triticodae</taxon>
        <taxon>Triticeae</taxon>
        <taxon>Triticinae</taxon>
        <taxon>Aegilops</taxon>
    </lineage>
</organism>
<dbReference type="SUPFAM" id="SSF81383">
    <property type="entry name" value="F-box domain"/>
    <property type="match status" value="1"/>
</dbReference>
<reference evidence="2" key="5">
    <citation type="journal article" date="2021" name="G3 (Bethesda)">
        <title>Aegilops tauschii genome assembly Aet v5.0 features greater sequence contiguity and improved annotation.</title>
        <authorList>
            <person name="Wang L."/>
            <person name="Zhu T."/>
            <person name="Rodriguez J.C."/>
            <person name="Deal K.R."/>
            <person name="Dubcovsky J."/>
            <person name="McGuire P.E."/>
            <person name="Lux T."/>
            <person name="Spannagl M."/>
            <person name="Mayer K.F.X."/>
            <person name="Baldrich P."/>
            <person name="Meyers B.C."/>
            <person name="Huo N."/>
            <person name="Gu Y.Q."/>
            <person name="Zhou H."/>
            <person name="Devos K.M."/>
            <person name="Bennetzen J.L."/>
            <person name="Unver T."/>
            <person name="Budak H."/>
            <person name="Gulick P.J."/>
            <person name="Galiba G."/>
            <person name="Kalapos B."/>
            <person name="Nelson D.R."/>
            <person name="Li P."/>
            <person name="You F.M."/>
            <person name="Luo M.C."/>
            <person name="Dvorak J."/>
        </authorList>
    </citation>
    <scope>NUCLEOTIDE SEQUENCE [LARGE SCALE GENOMIC DNA]</scope>
    <source>
        <strain evidence="2">cv. AL8/78</strain>
    </source>
</reference>
<dbReference type="PANTHER" id="PTHR33207">
    <property type="entry name" value="F-BOX DOMAIN CONTAINING PROTEIN-RELATED"/>
    <property type="match status" value="1"/>
</dbReference>
<sequence length="276" mass="31020">VRDMASQQPPPPPPKEKKSPPPAPTTICALGDDLLREVFLCLPSLPSLVRASLTCTPFLRAVRSSPAFRRRFRDLHPPQLLGIFLNIHDPALPAFAPTRRRSDVDHAAAICGADVFFTLLPEDDKDFDPEWTIEDCRDGYVILVNWQIKKMAVYDPLTRALDLFAVPPEEVCSNMYVEFHMLASECHRQFRIVSVAHERRGAQAAVLSSLIRYQRVAGFPVFGGCQPAGRWFGWYNGEWVCLLDICKRIQYPCAERCHTAILGNQSAAAYGRTRGI</sequence>
<evidence type="ECO:0000313" key="2">
    <source>
        <dbReference type="EnsemblPlants" id="AET1Gv20522700.2"/>
    </source>
</evidence>
<name>A0A452YSR6_AEGTS</name>
<feature type="region of interest" description="Disordered" evidence="1">
    <location>
        <begin position="1"/>
        <end position="24"/>
    </location>
</feature>
<dbReference type="Gramene" id="AET1Gv20522700.2">
    <property type="protein sequence ID" value="AET1Gv20522700.2"/>
    <property type="gene ID" value="AET1Gv20522700"/>
</dbReference>